<evidence type="ECO:0000256" key="4">
    <source>
        <dbReference type="ARBA" id="ARBA00022475"/>
    </source>
</evidence>
<feature type="transmembrane region" description="Helical" evidence="8">
    <location>
        <begin position="438"/>
        <end position="461"/>
    </location>
</feature>
<evidence type="ECO:0000256" key="3">
    <source>
        <dbReference type="ARBA" id="ARBA00022448"/>
    </source>
</evidence>
<feature type="transmembrane region" description="Helical" evidence="8">
    <location>
        <begin position="211"/>
        <end position="232"/>
    </location>
</feature>
<protein>
    <submittedName>
        <fullName evidence="9">Sodium:alanine symporter family protein</fullName>
    </submittedName>
</protein>
<keyword evidence="8" id="KW-0769">Symport</keyword>
<accession>A0ABS5VQ18</accession>
<keyword evidence="5 8" id="KW-0812">Transmembrane</keyword>
<feature type="transmembrane region" description="Helical" evidence="8">
    <location>
        <begin position="379"/>
        <end position="400"/>
    </location>
</feature>
<name>A0ABS5VQ18_9BACT</name>
<feature type="transmembrane region" description="Helical" evidence="8">
    <location>
        <begin position="146"/>
        <end position="166"/>
    </location>
</feature>
<evidence type="ECO:0000313" key="10">
    <source>
        <dbReference type="Proteomes" id="UP000772618"/>
    </source>
</evidence>
<evidence type="ECO:0000256" key="6">
    <source>
        <dbReference type="ARBA" id="ARBA00022989"/>
    </source>
</evidence>
<comment type="subcellular location">
    <subcellularLocation>
        <location evidence="1 8">Cell membrane</location>
        <topology evidence="1 8">Multi-pass membrane protein</topology>
    </subcellularLocation>
</comment>
<evidence type="ECO:0000256" key="8">
    <source>
        <dbReference type="RuleBase" id="RU363064"/>
    </source>
</evidence>
<feature type="transmembrane region" description="Helical" evidence="8">
    <location>
        <begin position="178"/>
        <end position="199"/>
    </location>
</feature>
<gene>
    <name evidence="9" type="ORF">KK060_06355</name>
</gene>
<evidence type="ECO:0000256" key="2">
    <source>
        <dbReference type="ARBA" id="ARBA00009261"/>
    </source>
</evidence>
<feature type="transmembrane region" description="Helical" evidence="8">
    <location>
        <begin position="302"/>
        <end position="323"/>
    </location>
</feature>
<keyword evidence="3 8" id="KW-0813">Transport</keyword>
<comment type="caution">
    <text evidence="9">The sequence shown here is derived from an EMBL/GenBank/DDBJ whole genome shotgun (WGS) entry which is preliminary data.</text>
</comment>
<feature type="transmembrane region" description="Helical" evidence="8">
    <location>
        <begin position="238"/>
        <end position="261"/>
    </location>
</feature>
<dbReference type="Proteomes" id="UP000772618">
    <property type="component" value="Unassembled WGS sequence"/>
</dbReference>
<keyword evidence="6 8" id="KW-1133">Transmembrane helix</keyword>
<dbReference type="RefSeq" id="WP_254152862.1">
    <property type="nucleotide sequence ID" value="NZ_JAHESD010000009.1"/>
</dbReference>
<evidence type="ECO:0000256" key="5">
    <source>
        <dbReference type="ARBA" id="ARBA00022692"/>
    </source>
</evidence>
<organism evidence="9 10">
    <name type="scientific">Chryseosolibacter indicus</name>
    <dbReference type="NCBI Taxonomy" id="2782351"/>
    <lineage>
        <taxon>Bacteria</taxon>
        <taxon>Pseudomonadati</taxon>
        <taxon>Bacteroidota</taxon>
        <taxon>Cytophagia</taxon>
        <taxon>Cytophagales</taxon>
        <taxon>Chryseotaleaceae</taxon>
        <taxon>Chryseosolibacter</taxon>
    </lineage>
</organism>
<dbReference type="Gene3D" id="1.20.1740.10">
    <property type="entry name" value="Amino acid/polyamine transporter I"/>
    <property type="match status" value="1"/>
</dbReference>
<dbReference type="PANTHER" id="PTHR30330:SF7">
    <property type="entry name" value="SODIUM_PROTON-DEPENDENT ALANINE CARRIER PROTEIN YRBD-RELATED"/>
    <property type="match status" value="1"/>
</dbReference>
<sequence>MEYFEKFVSVANGIIWSDVLIYLLLTVGIYFSVRMRFFQVRLFREMLRVMFKGEKSSAGISPFQALAVSLSGRVGTGNIAGVATAIFLGGPGAVFWMWAVAFLGASSAFIESTLAQIYKRNEKGLYRGGPAFYIEKGFKNKSIGKVYAIIFAIATILATGLLLPGVQANSIASAVHNAFFIDHTYIGILLAVLLGLIIFGGIKTIAWVAEFIVPFMAIAYVLISLIVVVIKFDQIPEVFGLIFSSAFGANATFGGIVGAMISIGVKRGVYSNEAGQGTGPHPAAAAEVTHPVNQGLVQAFSVYIDTLLVCSATAFMILVTGMYNVKGPEKDLIVDNGVYYMQGGVKNFDGNSVYTQAAIDNALSGKEVFDYNYTGAGSYLVAIALFFFAFTTLMAYYYIAETNVAYLTHKRGGPLLMFLLKIAMLISVYFGAVKTAQLAWDLGDLGVGLMAWLNIIAILILQKPAIDALKDYERQKKEREEPVFNPEELGIKDADFWAQK</sequence>
<feature type="transmembrane region" description="Helical" evidence="8">
    <location>
        <begin position="412"/>
        <end position="432"/>
    </location>
</feature>
<feature type="transmembrane region" description="Helical" evidence="8">
    <location>
        <begin position="14"/>
        <end position="33"/>
    </location>
</feature>
<evidence type="ECO:0000256" key="7">
    <source>
        <dbReference type="ARBA" id="ARBA00023136"/>
    </source>
</evidence>
<dbReference type="PRINTS" id="PR00175">
    <property type="entry name" value="NAALASMPORT"/>
</dbReference>
<dbReference type="InterPro" id="IPR001463">
    <property type="entry name" value="Na/Ala_symport"/>
</dbReference>
<keyword evidence="4 8" id="KW-1003">Cell membrane</keyword>
<dbReference type="NCBIfam" id="TIGR00835">
    <property type="entry name" value="agcS"/>
    <property type="match status" value="1"/>
</dbReference>
<proteinExistence type="inferred from homology"/>
<dbReference type="EMBL" id="JAHESD010000009">
    <property type="protein sequence ID" value="MBT1702892.1"/>
    <property type="molecule type" value="Genomic_DNA"/>
</dbReference>
<dbReference type="Pfam" id="PF01235">
    <property type="entry name" value="Na_Ala_symp"/>
    <property type="match status" value="1"/>
</dbReference>
<reference evidence="9 10" key="1">
    <citation type="submission" date="2021-05" db="EMBL/GenBank/DDBJ databases">
        <title>A Polyphasic approach of four new species of the genus Ohtaekwangia: Ohtaekwangia histidinii sp. nov., Ohtaekwangia cretensis sp. nov., Ohtaekwangia indiensis sp. nov., Ohtaekwangia reichenbachii sp. nov. from diverse environment.</title>
        <authorList>
            <person name="Octaviana S."/>
        </authorList>
    </citation>
    <scope>NUCLEOTIDE SEQUENCE [LARGE SCALE GENOMIC DNA]</scope>
    <source>
        <strain evidence="9 10">PWU20</strain>
    </source>
</reference>
<comment type="similarity">
    <text evidence="2 8">Belongs to the alanine or glycine:cation symporter (AGCS) (TC 2.A.25) family.</text>
</comment>
<dbReference type="PANTHER" id="PTHR30330">
    <property type="entry name" value="AGSS FAMILY TRANSPORTER, SODIUM-ALANINE"/>
    <property type="match status" value="1"/>
</dbReference>
<keyword evidence="10" id="KW-1185">Reference proteome</keyword>
<evidence type="ECO:0000313" key="9">
    <source>
        <dbReference type="EMBL" id="MBT1702892.1"/>
    </source>
</evidence>
<keyword evidence="7 8" id="KW-0472">Membrane</keyword>
<feature type="transmembrane region" description="Helical" evidence="8">
    <location>
        <begin position="95"/>
        <end position="118"/>
    </location>
</feature>
<evidence type="ECO:0000256" key="1">
    <source>
        <dbReference type="ARBA" id="ARBA00004651"/>
    </source>
</evidence>